<evidence type="ECO:0000313" key="6">
    <source>
        <dbReference type="Proteomes" id="UP001146793"/>
    </source>
</evidence>
<dbReference type="Proteomes" id="UP001146793">
    <property type="component" value="Unassembled WGS sequence"/>
</dbReference>
<comment type="caution">
    <text evidence="5">The sequence shown here is derived from an EMBL/GenBank/DDBJ whole genome shotgun (WGS) entry which is preliminary data.</text>
</comment>
<keyword evidence="2" id="KW-0175">Coiled coil</keyword>
<dbReference type="PANTHER" id="PTHR25462:SF296">
    <property type="entry name" value="MEIOTIC P26, ISOFORM F"/>
    <property type="match status" value="1"/>
</dbReference>
<dbReference type="Gene3D" id="2.60.120.920">
    <property type="match status" value="1"/>
</dbReference>
<keyword evidence="1" id="KW-0479">Metal-binding</keyword>
<evidence type="ECO:0000256" key="1">
    <source>
        <dbReference type="PROSITE-ProRule" id="PRU00024"/>
    </source>
</evidence>
<sequence length="509" mass="60306">MENSKNHQKKKSKPKKKRSKQKQKAYKKHKHKQNKTNTKNKKHPKKEKKITKLSQIIQPVEKKIPKCENCHKKQSQFYCTKCEVYYCHKCEEQTHKKALKKHKKHLYKAPYNELAKKTNFNICGKHNKELSLYCTDENKLICTKCYSTCKIKKHEILGLNDFSKQIYEKIKIISNKIQKEDNQNKETIRRSLENQKKIKEKIKNIRKKIENDSALLIQKIQVSKINYLNLFRKIEIIIDTKIETILKNAVKKKKRILKNKTKIKTIKKLKKDKNHIKLITGGKEIIKSERFIQKGGKEEKGGSKEKKGRKANKGYISKKERGMKSEKKDEFDPKMNLDNRIKLNNQNKTARNTTSFVGKICGKKIYSSGKHEIKIKINKFPNPKNEYNEIGFGVIQTENKEYLIKHHLYYRQGLYSFQTCWNWMSKRRESRKCKIADGKETKQDYPEEINLKKKDIFIIFLDMDQKKISFKINGKNIGGWENLPEKVNFFAVLRGQSGYYRGENQITII</sequence>
<name>A0AAV8A071_9EUKA</name>
<dbReference type="InterPro" id="IPR043136">
    <property type="entry name" value="B30.2/SPRY_sf"/>
</dbReference>
<keyword evidence="1" id="KW-0863">Zinc-finger</keyword>
<proteinExistence type="predicted"/>
<dbReference type="GO" id="GO:0008270">
    <property type="term" value="F:zinc ion binding"/>
    <property type="evidence" value="ECO:0007669"/>
    <property type="project" value="UniProtKB-KW"/>
</dbReference>
<evidence type="ECO:0000256" key="3">
    <source>
        <dbReference type="SAM" id="MobiDB-lite"/>
    </source>
</evidence>
<dbReference type="CDD" id="cd19757">
    <property type="entry name" value="Bbox1"/>
    <property type="match status" value="1"/>
</dbReference>
<dbReference type="PROSITE" id="PS50119">
    <property type="entry name" value="ZF_BBOX"/>
    <property type="match status" value="2"/>
</dbReference>
<organism evidence="5 6">
    <name type="scientific">Anaeramoeba flamelloides</name>
    <dbReference type="NCBI Taxonomy" id="1746091"/>
    <lineage>
        <taxon>Eukaryota</taxon>
        <taxon>Metamonada</taxon>
        <taxon>Anaeramoebidae</taxon>
        <taxon>Anaeramoeba</taxon>
    </lineage>
</organism>
<dbReference type="AlphaFoldDB" id="A0AAV8A071"/>
<feature type="compositionally biased region" description="Basic and acidic residues" evidence="3">
    <location>
        <begin position="293"/>
        <end position="305"/>
    </location>
</feature>
<dbReference type="Pfam" id="PF00643">
    <property type="entry name" value="zf-B_box"/>
    <property type="match status" value="1"/>
</dbReference>
<accession>A0AAV8A071</accession>
<dbReference type="PANTHER" id="PTHR25462">
    <property type="entry name" value="BONUS, ISOFORM C-RELATED"/>
    <property type="match status" value="1"/>
</dbReference>
<dbReference type="Gene3D" id="3.30.160.60">
    <property type="entry name" value="Classic Zinc Finger"/>
    <property type="match status" value="1"/>
</dbReference>
<dbReference type="InterPro" id="IPR047153">
    <property type="entry name" value="TRIM45/56/19-like"/>
</dbReference>
<dbReference type="InterPro" id="IPR000315">
    <property type="entry name" value="Znf_B-box"/>
</dbReference>
<gene>
    <name evidence="5" type="ORF">M0812_08636</name>
</gene>
<feature type="domain" description="B box-type" evidence="4">
    <location>
        <begin position="118"/>
        <end position="165"/>
    </location>
</feature>
<dbReference type="SUPFAM" id="SSF57845">
    <property type="entry name" value="B-box zinc-binding domain"/>
    <property type="match status" value="1"/>
</dbReference>
<keyword evidence="1" id="KW-0862">Zinc</keyword>
<dbReference type="EMBL" id="JANTQA010000021">
    <property type="protein sequence ID" value="KAJ3446100.1"/>
    <property type="molecule type" value="Genomic_DNA"/>
</dbReference>
<evidence type="ECO:0000256" key="2">
    <source>
        <dbReference type="SAM" id="Coils"/>
    </source>
</evidence>
<feature type="domain" description="B box-type" evidence="4">
    <location>
        <begin position="62"/>
        <end position="103"/>
    </location>
</feature>
<protein>
    <submittedName>
        <fullName evidence="5">Tripartite motif-containing protein</fullName>
    </submittedName>
</protein>
<evidence type="ECO:0000313" key="5">
    <source>
        <dbReference type="EMBL" id="KAJ3446100.1"/>
    </source>
</evidence>
<feature type="region of interest" description="Disordered" evidence="3">
    <location>
        <begin position="293"/>
        <end position="315"/>
    </location>
</feature>
<evidence type="ECO:0000259" key="4">
    <source>
        <dbReference type="PROSITE" id="PS50119"/>
    </source>
</evidence>
<feature type="coiled-coil region" evidence="2">
    <location>
        <begin position="175"/>
        <end position="212"/>
    </location>
</feature>
<reference evidence="5" key="1">
    <citation type="submission" date="2022-08" db="EMBL/GenBank/DDBJ databases">
        <title>Novel sulphate-reducing endosymbionts in the free-living metamonad Anaeramoeba.</title>
        <authorList>
            <person name="Jerlstrom-Hultqvist J."/>
            <person name="Cepicka I."/>
            <person name="Gallot-Lavallee L."/>
            <person name="Salas-Leiva D."/>
            <person name="Curtis B.A."/>
            <person name="Zahonova K."/>
            <person name="Pipaliya S."/>
            <person name="Dacks J."/>
            <person name="Roger A.J."/>
        </authorList>
    </citation>
    <scope>NUCLEOTIDE SEQUENCE</scope>
    <source>
        <strain evidence="5">Busselton2</strain>
    </source>
</reference>
<feature type="region of interest" description="Disordered" evidence="3">
    <location>
        <begin position="1"/>
        <end position="50"/>
    </location>
</feature>